<comment type="caution">
    <text evidence="1">The sequence shown here is derived from an EMBL/GenBank/DDBJ whole genome shotgun (WGS) entry which is preliminary data.</text>
</comment>
<dbReference type="Proteomes" id="UP000285324">
    <property type="component" value="Unassembled WGS sequence"/>
</dbReference>
<evidence type="ECO:0000313" key="2">
    <source>
        <dbReference type="Proteomes" id="UP000285324"/>
    </source>
</evidence>
<accession>A0A424WCC6</accession>
<evidence type="ECO:0008006" key="3">
    <source>
        <dbReference type="Google" id="ProtNLM"/>
    </source>
</evidence>
<protein>
    <recommendedName>
        <fullName evidence="3">Thioredoxin family protein</fullName>
    </recommendedName>
</protein>
<dbReference type="RefSeq" id="WP_118932869.1">
    <property type="nucleotide sequence ID" value="NZ_CP061008.1"/>
</dbReference>
<dbReference type="Gene3D" id="3.40.30.10">
    <property type="entry name" value="Glutaredoxin"/>
    <property type="match status" value="1"/>
</dbReference>
<dbReference type="EMBL" id="QVXO01000020">
    <property type="protein sequence ID" value="RPJ90976.1"/>
    <property type="molecule type" value="Genomic_DNA"/>
</dbReference>
<organism evidence="1 2">
    <name type="scientific">Alcaligenes xylosoxydans xylosoxydans</name>
    <name type="common">Achromobacter xylosoxidans</name>
    <dbReference type="NCBI Taxonomy" id="85698"/>
    <lineage>
        <taxon>Bacteria</taxon>
        <taxon>Pseudomonadati</taxon>
        <taxon>Pseudomonadota</taxon>
        <taxon>Betaproteobacteria</taxon>
        <taxon>Burkholderiales</taxon>
        <taxon>Alcaligenaceae</taxon>
        <taxon>Achromobacter</taxon>
    </lineage>
</organism>
<evidence type="ECO:0000313" key="1">
    <source>
        <dbReference type="EMBL" id="RPJ90976.1"/>
    </source>
</evidence>
<sequence>MIQVTLFHDGCNLCLGIDRSMAAAFATPLHRYESFDLARQPESAAQAKALGITRLPSLVIDDRVLRLEDHSPIEHYA</sequence>
<proteinExistence type="predicted"/>
<dbReference type="AlphaFoldDB" id="A0A424WCC6"/>
<name>A0A424WCC6_ALCXX</name>
<reference evidence="1 2" key="1">
    <citation type="submission" date="2018-08" db="EMBL/GenBank/DDBJ databases">
        <title>Achromobacter xylosoxidans Genome sequencing and assembly.</title>
        <authorList>
            <person name="Wang R."/>
            <person name="Rensing C."/>
            <person name="Li Y."/>
        </authorList>
    </citation>
    <scope>NUCLEOTIDE SEQUENCE [LARGE SCALE GENOMIC DNA]</scope>
    <source>
        <strain evidence="1 2">GD003A</strain>
    </source>
</reference>
<gene>
    <name evidence="1" type="ORF">DY367_14685</name>
</gene>
<dbReference type="OrthoDB" id="5402270at2"/>